<feature type="domain" description="C2H2-type" evidence="15">
    <location>
        <begin position="322"/>
        <end position="350"/>
    </location>
</feature>
<keyword evidence="3" id="KW-0597">Phosphoprotein</keyword>
<dbReference type="PROSITE" id="PS50097">
    <property type="entry name" value="BTB"/>
    <property type="match status" value="1"/>
</dbReference>
<dbReference type="PROSITE" id="PS50157">
    <property type="entry name" value="ZINC_FINGER_C2H2_2"/>
    <property type="match status" value="2"/>
</dbReference>
<feature type="domain" description="BTB" evidence="14">
    <location>
        <begin position="24"/>
        <end position="92"/>
    </location>
</feature>
<dbReference type="GO" id="GO:0008270">
    <property type="term" value="F:zinc ion binding"/>
    <property type="evidence" value="ECO:0007669"/>
    <property type="project" value="UniProtKB-KW"/>
</dbReference>
<keyword evidence="7" id="KW-0862">Zinc</keyword>
<evidence type="ECO:0000256" key="8">
    <source>
        <dbReference type="ARBA" id="ARBA00023015"/>
    </source>
</evidence>
<name>A0A852EAB4_VIDMA</name>
<evidence type="ECO:0000313" key="17">
    <source>
        <dbReference type="Proteomes" id="UP000656497"/>
    </source>
</evidence>
<comment type="function">
    <text evidence="1">May be involved in transcriptional regulation.</text>
</comment>
<keyword evidence="6 12" id="KW-0863">Zinc-finger</keyword>
<protein>
    <submittedName>
        <fullName evidence="16">ZBT8A protein</fullName>
    </submittedName>
</protein>
<evidence type="ECO:0000256" key="12">
    <source>
        <dbReference type="PROSITE-ProRule" id="PRU00042"/>
    </source>
</evidence>
<evidence type="ECO:0000256" key="13">
    <source>
        <dbReference type="SAM" id="MobiDB-lite"/>
    </source>
</evidence>
<organism evidence="16 17">
    <name type="scientific">Vidua macroura</name>
    <name type="common">Pin-tailed whydah</name>
    <dbReference type="NCBI Taxonomy" id="187451"/>
    <lineage>
        <taxon>Eukaryota</taxon>
        <taxon>Metazoa</taxon>
        <taxon>Chordata</taxon>
        <taxon>Craniata</taxon>
        <taxon>Vertebrata</taxon>
        <taxon>Euteleostomi</taxon>
        <taxon>Archelosauria</taxon>
        <taxon>Archosauria</taxon>
        <taxon>Dinosauria</taxon>
        <taxon>Saurischia</taxon>
        <taxon>Theropoda</taxon>
        <taxon>Coelurosauria</taxon>
        <taxon>Aves</taxon>
        <taxon>Neognathae</taxon>
        <taxon>Neoaves</taxon>
        <taxon>Telluraves</taxon>
        <taxon>Australaves</taxon>
        <taxon>Passeriformes</taxon>
        <taxon>Passeroidea</taxon>
        <taxon>Estrildidae</taxon>
        <taxon>Viduinae</taxon>
        <taxon>Vidua</taxon>
    </lineage>
</organism>
<proteinExistence type="predicted"/>
<dbReference type="PROSITE" id="PS00028">
    <property type="entry name" value="ZINC_FINGER_C2H2_1"/>
    <property type="match status" value="2"/>
</dbReference>
<keyword evidence="17" id="KW-1185">Reference proteome</keyword>
<dbReference type="CDD" id="cd18329">
    <property type="entry name" value="BTB_POZ_ZBTB8A_BOZF1"/>
    <property type="match status" value="1"/>
</dbReference>
<evidence type="ECO:0000259" key="15">
    <source>
        <dbReference type="PROSITE" id="PS50157"/>
    </source>
</evidence>
<comment type="caution">
    <text evidence="16">The sequence shown here is derived from an EMBL/GenBank/DDBJ whole genome shotgun (WGS) entry which is preliminary data.</text>
</comment>
<dbReference type="AlphaFoldDB" id="A0A852EAB4"/>
<gene>
    <name evidence="16" type="primary">Zbtb8a_1</name>
    <name evidence="16" type="ORF">VIDMAC_R05930</name>
</gene>
<keyword evidence="9" id="KW-0238">DNA-binding</keyword>
<evidence type="ECO:0000256" key="4">
    <source>
        <dbReference type="ARBA" id="ARBA00022723"/>
    </source>
</evidence>
<evidence type="ECO:0000259" key="14">
    <source>
        <dbReference type="PROSITE" id="PS50097"/>
    </source>
</evidence>
<accession>A0A852EAB4</accession>
<dbReference type="FunFam" id="3.30.160.60:FF:000065">
    <property type="entry name" value="B-cell CLL/lymphoma 6, member B"/>
    <property type="match status" value="1"/>
</dbReference>
<dbReference type="InterPro" id="IPR050457">
    <property type="entry name" value="ZnFinger_BTB_dom_contain"/>
</dbReference>
<dbReference type="GO" id="GO:0005634">
    <property type="term" value="C:nucleus"/>
    <property type="evidence" value="ECO:0007669"/>
    <property type="project" value="UniProtKB-SubCell"/>
</dbReference>
<feature type="region of interest" description="Disordered" evidence="13">
    <location>
        <begin position="136"/>
        <end position="178"/>
    </location>
</feature>
<dbReference type="PANTHER" id="PTHR46105:SF12">
    <property type="entry name" value="ZINC FINGER AND BTB DOMAIN-CONTAINING PROTEIN 8A"/>
    <property type="match status" value="1"/>
</dbReference>
<dbReference type="InterPro" id="IPR011333">
    <property type="entry name" value="SKP1/BTB/POZ_sf"/>
</dbReference>
<keyword evidence="4" id="KW-0479">Metal-binding</keyword>
<keyword evidence="5" id="KW-0677">Repeat</keyword>
<dbReference type="InterPro" id="IPR000210">
    <property type="entry name" value="BTB/POZ_dom"/>
</dbReference>
<keyword evidence="8" id="KW-0805">Transcription regulation</keyword>
<evidence type="ECO:0000256" key="2">
    <source>
        <dbReference type="ARBA" id="ARBA00004123"/>
    </source>
</evidence>
<dbReference type="InterPro" id="IPR036236">
    <property type="entry name" value="Znf_C2H2_sf"/>
</dbReference>
<feature type="non-terminal residue" evidence="16">
    <location>
        <position position="453"/>
    </location>
</feature>
<evidence type="ECO:0000256" key="10">
    <source>
        <dbReference type="ARBA" id="ARBA00023163"/>
    </source>
</evidence>
<dbReference type="SMART" id="SM00355">
    <property type="entry name" value="ZnF_C2H2"/>
    <property type="match status" value="2"/>
</dbReference>
<feature type="domain" description="C2H2-type" evidence="15">
    <location>
        <begin position="294"/>
        <end position="321"/>
    </location>
</feature>
<evidence type="ECO:0000256" key="1">
    <source>
        <dbReference type="ARBA" id="ARBA00003767"/>
    </source>
</evidence>
<dbReference type="Proteomes" id="UP000656497">
    <property type="component" value="Unassembled WGS sequence"/>
</dbReference>
<dbReference type="Gene3D" id="3.30.160.60">
    <property type="entry name" value="Classic Zinc Finger"/>
    <property type="match status" value="2"/>
</dbReference>
<dbReference type="Pfam" id="PF00651">
    <property type="entry name" value="BTB"/>
    <property type="match status" value="1"/>
</dbReference>
<keyword evidence="11" id="KW-0539">Nucleus</keyword>
<dbReference type="GO" id="GO:0000978">
    <property type="term" value="F:RNA polymerase II cis-regulatory region sequence-specific DNA binding"/>
    <property type="evidence" value="ECO:0007669"/>
    <property type="project" value="TreeGrafter"/>
</dbReference>
<feature type="non-terminal residue" evidence="16">
    <location>
        <position position="1"/>
    </location>
</feature>
<dbReference type="SUPFAM" id="SSF57667">
    <property type="entry name" value="beta-beta-alpha zinc fingers"/>
    <property type="match status" value="1"/>
</dbReference>
<comment type="subcellular location">
    <subcellularLocation>
        <location evidence="2">Nucleus</location>
    </subcellularLocation>
</comment>
<evidence type="ECO:0000256" key="9">
    <source>
        <dbReference type="ARBA" id="ARBA00023125"/>
    </source>
</evidence>
<feature type="compositionally biased region" description="Polar residues" evidence="13">
    <location>
        <begin position="396"/>
        <end position="406"/>
    </location>
</feature>
<evidence type="ECO:0000256" key="3">
    <source>
        <dbReference type="ARBA" id="ARBA00022553"/>
    </source>
</evidence>
<feature type="compositionally biased region" description="Acidic residues" evidence="13">
    <location>
        <begin position="417"/>
        <end position="428"/>
    </location>
</feature>
<feature type="compositionally biased region" description="Basic residues" evidence="13">
    <location>
        <begin position="151"/>
        <end position="160"/>
    </location>
</feature>
<feature type="region of interest" description="Disordered" evidence="13">
    <location>
        <begin position="392"/>
        <end position="453"/>
    </location>
</feature>
<dbReference type="GO" id="GO:0000981">
    <property type="term" value="F:DNA-binding transcription factor activity, RNA polymerase II-specific"/>
    <property type="evidence" value="ECO:0007669"/>
    <property type="project" value="TreeGrafter"/>
</dbReference>
<evidence type="ECO:0000256" key="5">
    <source>
        <dbReference type="ARBA" id="ARBA00022737"/>
    </source>
</evidence>
<dbReference type="InterPro" id="IPR013087">
    <property type="entry name" value="Znf_C2H2_type"/>
</dbReference>
<reference evidence="16" key="1">
    <citation type="submission" date="2019-09" db="EMBL/GenBank/DDBJ databases">
        <title>Bird 10,000 Genomes (B10K) Project - Family phase.</title>
        <authorList>
            <person name="Zhang G."/>
        </authorList>
    </citation>
    <scope>NUCLEOTIDE SEQUENCE</scope>
    <source>
        <strain evidence="16">B10K-DU-002-50</strain>
        <tissue evidence="16">Muscle</tissue>
    </source>
</reference>
<dbReference type="Gene3D" id="3.30.710.10">
    <property type="entry name" value="Potassium Channel Kv1.1, Chain A"/>
    <property type="match status" value="1"/>
</dbReference>
<feature type="region of interest" description="Disordered" evidence="13">
    <location>
        <begin position="196"/>
        <end position="252"/>
    </location>
</feature>
<feature type="compositionally biased region" description="Basic and acidic residues" evidence="13">
    <location>
        <begin position="435"/>
        <end position="453"/>
    </location>
</feature>
<dbReference type="SMART" id="SM00225">
    <property type="entry name" value="BTB"/>
    <property type="match status" value="1"/>
</dbReference>
<evidence type="ECO:0000256" key="11">
    <source>
        <dbReference type="ARBA" id="ARBA00023242"/>
    </source>
</evidence>
<feature type="compositionally biased region" description="Basic residues" evidence="13">
    <location>
        <begin position="200"/>
        <end position="215"/>
    </location>
</feature>
<sequence>MEISSHQSHLLEQLNEQRKQDLFCDCNILVEGKVFKAHRNVLFASSGYFKMLLSQSSKETSQPTIATFEVFSPETFMVILDFVYSGILSLTGQNVIEVMSAASYLQMTDILNVCKTFIKSSLDINEKDHYLSLSAKSVSTEPTPARPALYRSRRKAKSNPRRSYSIPDEKPNGNENSWSSYSSYLSSQVILQRAETQLSKRGRKQGSTRKRRKHLGLSQSRELGGCKSDRAERAGASDPAHISHGGEEAEFDAENDVDRDDFGYHAGAEATAKRCKKALLCALSLPGDLPRMRFKCPFCTHTVKRRADLKRHLRCHTGERPYPCEACGKRFTRLEHLRNHFQTIHQAGKLICRKCKRHVTELTGCVVQQGTRRYRLCHKCLAEANFDSIPEDFNASEHSPVSSTGNKRPKWALEEEQKSDEETVEEEPYNLVVRHNNDDNPDEVKEKVKPNLR</sequence>
<evidence type="ECO:0000256" key="6">
    <source>
        <dbReference type="ARBA" id="ARBA00022771"/>
    </source>
</evidence>
<dbReference type="SUPFAM" id="SSF54695">
    <property type="entry name" value="POZ domain"/>
    <property type="match status" value="1"/>
</dbReference>
<evidence type="ECO:0000313" key="16">
    <source>
        <dbReference type="EMBL" id="NXQ02207.1"/>
    </source>
</evidence>
<dbReference type="PANTHER" id="PTHR46105">
    <property type="entry name" value="AGAP004733-PA"/>
    <property type="match status" value="1"/>
</dbReference>
<dbReference type="EMBL" id="WBNN01017134">
    <property type="protein sequence ID" value="NXQ02207.1"/>
    <property type="molecule type" value="Genomic_DNA"/>
</dbReference>
<evidence type="ECO:0000256" key="7">
    <source>
        <dbReference type="ARBA" id="ARBA00022833"/>
    </source>
</evidence>
<keyword evidence="10" id="KW-0804">Transcription</keyword>